<dbReference type="EMBL" id="JAVKGR010000004">
    <property type="protein sequence ID" value="MDR8018938.1"/>
    <property type="molecule type" value="Genomic_DNA"/>
</dbReference>
<sequence length="341" mass="36626">MAVAQVRDVAARARVSPATVSNAINHPEKVSERTRERVRKAIEELDFIPNDAARQLRAGRNRAVGMIVLDAGNPFFSNLAEGAEDHLAEQGRPLLLGNSSQIPERESAHLALFEEQRVAGLLIIAVGDVTPQLRRLKERDTAVVIVDRMAGEDEFSSVSLDDVEGGRLISQHLIDEGARHIAVVGGPRHLRQVSQRLEGAESTASASPGVQVECIDTGAMDIESGRMAAAGILARDSEQRPDALMATNDLIAIGALQELVRSGLDVPGDMLLSGYDDIAFAGSATIPITSIRQPAHEMGRKSAELLCSLIDDPQTPTEQTVFQPELVIRESTNRSSAVTAD</sequence>
<dbReference type="PROSITE" id="PS50932">
    <property type="entry name" value="HTH_LACI_2"/>
    <property type="match status" value="1"/>
</dbReference>
<evidence type="ECO:0000313" key="6">
    <source>
        <dbReference type="Proteomes" id="UP001251870"/>
    </source>
</evidence>
<dbReference type="InterPro" id="IPR046335">
    <property type="entry name" value="LacI/GalR-like_sensor"/>
</dbReference>
<dbReference type="InterPro" id="IPR028082">
    <property type="entry name" value="Peripla_BP_I"/>
</dbReference>
<evidence type="ECO:0000259" key="4">
    <source>
        <dbReference type="PROSITE" id="PS50932"/>
    </source>
</evidence>
<keyword evidence="3" id="KW-0804">Transcription</keyword>
<dbReference type="Gene3D" id="1.10.260.40">
    <property type="entry name" value="lambda repressor-like DNA-binding domains"/>
    <property type="match status" value="1"/>
</dbReference>
<name>A0ABU2DR40_9MICC</name>
<dbReference type="Gene3D" id="3.40.50.2300">
    <property type="match status" value="2"/>
</dbReference>
<evidence type="ECO:0000256" key="1">
    <source>
        <dbReference type="ARBA" id="ARBA00023015"/>
    </source>
</evidence>
<dbReference type="Pfam" id="PF13377">
    <property type="entry name" value="Peripla_BP_3"/>
    <property type="match status" value="1"/>
</dbReference>
<protein>
    <submittedName>
        <fullName evidence="5">LacI family DNA-binding transcriptional regulator</fullName>
    </submittedName>
</protein>
<keyword evidence="2 5" id="KW-0238">DNA-binding</keyword>
<feature type="domain" description="HTH lacI-type" evidence="4">
    <location>
        <begin position="4"/>
        <end position="58"/>
    </location>
</feature>
<evidence type="ECO:0000256" key="3">
    <source>
        <dbReference type="ARBA" id="ARBA00023163"/>
    </source>
</evidence>
<accession>A0ABU2DR40</accession>
<dbReference type="SUPFAM" id="SSF47413">
    <property type="entry name" value="lambda repressor-like DNA-binding domains"/>
    <property type="match status" value="1"/>
</dbReference>
<evidence type="ECO:0000313" key="5">
    <source>
        <dbReference type="EMBL" id="MDR8018938.1"/>
    </source>
</evidence>
<keyword evidence="6" id="KW-1185">Reference proteome</keyword>
<comment type="caution">
    <text evidence="5">The sequence shown here is derived from an EMBL/GenBank/DDBJ whole genome shotgun (WGS) entry which is preliminary data.</text>
</comment>
<dbReference type="CDD" id="cd01392">
    <property type="entry name" value="HTH_LacI"/>
    <property type="match status" value="1"/>
</dbReference>
<dbReference type="InterPro" id="IPR010982">
    <property type="entry name" value="Lambda_DNA-bd_dom_sf"/>
</dbReference>
<keyword evidence="1" id="KW-0805">Transcription regulation</keyword>
<evidence type="ECO:0000256" key="2">
    <source>
        <dbReference type="ARBA" id="ARBA00023125"/>
    </source>
</evidence>
<organism evidence="5 6">
    <name type="scientific">Nesterenkonia aerolata</name>
    <dbReference type="NCBI Taxonomy" id="3074079"/>
    <lineage>
        <taxon>Bacteria</taxon>
        <taxon>Bacillati</taxon>
        <taxon>Actinomycetota</taxon>
        <taxon>Actinomycetes</taxon>
        <taxon>Micrococcales</taxon>
        <taxon>Micrococcaceae</taxon>
        <taxon>Nesterenkonia</taxon>
    </lineage>
</organism>
<proteinExistence type="predicted"/>
<dbReference type="PANTHER" id="PTHR30146">
    <property type="entry name" value="LACI-RELATED TRANSCRIPTIONAL REPRESSOR"/>
    <property type="match status" value="1"/>
</dbReference>
<dbReference type="InterPro" id="IPR000843">
    <property type="entry name" value="HTH_LacI"/>
</dbReference>
<dbReference type="SUPFAM" id="SSF53822">
    <property type="entry name" value="Periplasmic binding protein-like I"/>
    <property type="match status" value="1"/>
</dbReference>
<dbReference type="RefSeq" id="WP_310547936.1">
    <property type="nucleotide sequence ID" value="NZ_JAVKGR010000004.1"/>
</dbReference>
<gene>
    <name evidence="5" type="ORF">RIL96_05095</name>
</gene>
<dbReference type="GO" id="GO:0003677">
    <property type="term" value="F:DNA binding"/>
    <property type="evidence" value="ECO:0007669"/>
    <property type="project" value="UniProtKB-KW"/>
</dbReference>
<dbReference type="SMART" id="SM00354">
    <property type="entry name" value="HTH_LACI"/>
    <property type="match status" value="1"/>
</dbReference>
<dbReference type="PANTHER" id="PTHR30146:SF109">
    <property type="entry name" value="HTH-TYPE TRANSCRIPTIONAL REGULATOR GALS"/>
    <property type="match status" value="1"/>
</dbReference>
<reference evidence="5 6" key="1">
    <citation type="submission" date="2023-09" db="EMBL/GenBank/DDBJ databases">
        <title>Description of three actinobacteria isolated from air of manufacturing shop in a pharmaceutical factory.</title>
        <authorList>
            <person name="Zhang D.-F."/>
        </authorList>
    </citation>
    <scope>NUCLEOTIDE SEQUENCE [LARGE SCALE GENOMIC DNA]</scope>
    <source>
        <strain evidence="5 6">LY-0111</strain>
    </source>
</reference>
<dbReference type="Pfam" id="PF00356">
    <property type="entry name" value="LacI"/>
    <property type="match status" value="1"/>
</dbReference>
<dbReference type="Proteomes" id="UP001251870">
    <property type="component" value="Unassembled WGS sequence"/>
</dbReference>
<dbReference type="PROSITE" id="PS00356">
    <property type="entry name" value="HTH_LACI_1"/>
    <property type="match status" value="1"/>
</dbReference>